<accession>A0A7Y3ZXB2</accession>
<proteinExistence type="predicted"/>
<dbReference type="EMBL" id="VTXC01000011">
    <property type="protein sequence ID" value="NOH70825.1"/>
    <property type="molecule type" value="Genomic_DNA"/>
</dbReference>
<dbReference type="RefSeq" id="WP_171360284.1">
    <property type="nucleotide sequence ID" value="NZ_VTXC01000011.1"/>
</dbReference>
<organism evidence="1 2">
    <name type="scientific">Vibrio pectenicida</name>
    <dbReference type="NCBI Taxonomy" id="62763"/>
    <lineage>
        <taxon>Bacteria</taxon>
        <taxon>Pseudomonadati</taxon>
        <taxon>Pseudomonadota</taxon>
        <taxon>Gammaproteobacteria</taxon>
        <taxon>Vibrionales</taxon>
        <taxon>Vibrionaceae</taxon>
        <taxon>Vibrio</taxon>
    </lineage>
</organism>
<evidence type="ECO:0000313" key="1">
    <source>
        <dbReference type="EMBL" id="NOH70825.1"/>
    </source>
</evidence>
<evidence type="ECO:0000313" key="2">
    <source>
        <dbReference type="Proteomes" id="UP000565719"/>
    </source>
</evidence>
<reference evidence="1 2" key="1">
    <citation type="submission" date="2019-09" db="EMBL/GenBank/DDBJ databases">
        <title>Draft genome sequencing and comparative genomics of hatchery-associated Vibrios.</title>
        <authorList>
            <person name="Kehlet-Delgado H."/>
            <person name="Mueller R.S."/>
        </authorList>
    </citation>
    <scope>NUCLEOTIDE SEQUENCE [LARGE SCALE GENOMIC DNA]</scope>
    <source>
        <strain evidence="1 2">99-46-Y</strain>
    </source>
</reference>
<sequence length="207" mass="23199">MNTILSLAFLNISLSIGELPSEHTDLNKSIDNTSCAISIIDDGVFKSNDMISICSKSVCTSKVDFEEPVELSDTLDKFKIVVTSSEREAELTNNSFKQGGVNKKVHRETGTLRADTQVGIEDFARETALTDYAKDKPELKYYTSFQRIIDTPEGLDTSYTYAEFDIYDKNSVTSTELLDDINFLDRDDALDVALQMIEIAKIMYNVN</sequence>
<name>A0A7Y3ZXB2_9VIBR</name>
<comment type="caution">
    <text evidence="1">The sequence shown here is derived from an EMBL/GenBank/DDBJ whole genome shotgun (WGS) entry which is preliminary data.</text>
</comment>
<protein>
    <submittedName>
        <fullName evidence="1">Uncharacterized protein</fullName>
    </submittedName>
</protein>
<gene>
    <name evidence="1" type="ORF">F0225_05640</name>
</gene>
<dbReference type="Proteomes" id="UP000565719">
    <property type="component" value="Unassembled WGS sequence"/>
</dbReference>
<dbReference type="AlphaFoldDB" id="A0A7Y3ZXB2"/>